<accession>K1UM98</accession>
<dbReference type="InterPro" id="IPR036388">
    <property type="entry name" value="WH-like_DNA-bd_sf"/>
</dbReference>
<dbReference type="InterPro" id="IPR013324">
    <property type="entry name" value="RNA_pol_sigma_r3/r4-like"/>
</dbReference>
<comment type="caution">
    <text evidence="1">The sequence shown here is derived from an EMBL/GenBank/DDBJ whole genome shotgun (WGS) entry which is preliminary data.</text>
</comment>
<feature type="non-terminal residue" evidence="1">
    <location>
        <position position="122"/>
    </location>
</feature>
<dbReference type="EMBL" id="AJWY01000265">
    <property type="protein sequence ID" value="EKC81409.1"/>
    <property type="molecule type" value="Genomic_DNA"/>
</dbReference>
<dbReference type="Gene3D" id="1.10.10.10">
    <property type="entry name" value="Winged helix-like DNA-binding domain superfamily/Winged helix DNA-binding domain"/>
    <property type="match status" value="1"/>
</dbReference>
<name>K1UM98_9ZZZZ</name>
<dbReference type="SUPFAM" id="SSF88659">
    <property type="entry name" value="Sigma3 and sigma4 domains of RNA polymerase sigma factors"/>
    <property type="match status" value="1"/>
</dbReference>
<organism evidence="1">
    <name type="scientific">human gut metagenome</name>
    <dbReference type="NCBI Taxonomy" id="408170"/>
    <lineage>
        <taxon>unclassified sequences</taxon>
        <taxon>metagenomes</taxon>
        <taxon>organismal metagenomes</taxon>
    </lineage>
</organism>
<reference evidence="1" key="1">
    <citation type="journal article" date="2013" name="Environ. Microbiol.">
        <title>Microbiota from the distal guts of lean and obese adolescents exhibit partial functional redundancy besides clear differences in community structure.</title>
        <authorList>
            <person name="Ferrer M."/>
            <person name="Ruiz A."/>
            <person name="Lanza F."/>
            <person name="Haange S.B."/>
            <person name="Oberbach A."/>
            <person name="Till H."/>
            <person name="Bargiela R."/>
            <person name="Campoy C."/>
            <person name="Segura M.T."/>
            <person name="Richter M."/>
            <person name="von Bergen M."/>
            <person name="Seifert J."/>
            <person name="Suarez A."/>
        </authorList>
    </citation>
    <scope>NUCLEOTIDE SEQUENCE</scope>
</reference>
<gene>
    <name evidence="1" type="ORF">LEA_00372</name>
</gene>
<protein>
    <submittedName>
        <fullName evidence="1">Uncharacterized protein</fullName>
    </submittedName>
</protein>
<sequence length="122" mass="14390">MDMTTREKKEILLKYRSTVREIEWLEREIQKWRSHAERMTASYHAAPASGGSNRRSIEEAVEQIDKLIRRFMDYQSDLIRTRGMIENAIESLRDPVLQEVLQMRYLDGLSFHQIAGKLGYSD</sequence>
<dbReference type="AlphaFoldDB" id="K1UM98"/>
<evidence type="ECO:0000313" key="1">
    <source>
        <dbReference type="EMBL" id="EKC81409.1"/>
    </source>
</evidence>
<proteinExistence type="predicted"/>